<evidence type="ECO:0000313" key="2">
    <source>
        <dbReference type="Proteomes" id="UP000823388"/>
    </source>
</evidence>
<proteinExistence type="predicted"/>
<organism evidence="1 2">
    <name type="scientific">Panicum virgatum</name>
    <name type="common">Blackwell switchgrass</name>
    <dbReference type="NCBI Taxonomy" id="38727"/>
    <lineage>
        <taxon>Eukaryota</taxon>
        <taxon>Viridiplantae</taxon>
        <taxon>Streptophyta</taxon>
        <taxon>Embryophyta</taxon>
        <taxon>Tracheophyta</taxon>
        <taxon>Spermatophyta</taxon>
        <taxon>Magnoliopsida</taxon>
        <taxon>Liliopsida</taxon>
        <taxon>Poales</taxon>
        <taxon>Poaceae</taxon>
        <taxon>PACMAD clade</taxon>
        <taxon>Panicoideae</taxon>
        <taxon>Panicodae</taxon>
        <taxon>Paniceae</taxon>
        <taxon>Panicinae</taxon>
        <taxon>Panicum</taxon>
        <taxon>Panicum sect. Hiantes</taxon>
    </lineage>
</organism>
<evidence type="ECO:0000313" key="1">
    <source>
        <dbReference type="EMBL" id="KAG2590050.1"/>
    </source>
</evidence>
<name>A0A8T0RWY9_PANVG</name>
<accession>A0A8T0RWY9</accession>
<comment type="caution">
    <text evidence="1">The sequence shown here is derived from an EMBL/GenBank/DDBJ whole genome shotgun (WGS) entry which is preliminary data.</text>
</comment>
<gene>
    <name evidence="1" type="ORF">PVAP13_5NG312000</name>
</gene>
<dbReference type="EMBL" id="CM029046">
    <property type="protein sequence ID" value="KAG2590050.1"/>
    <property type="molecule type" value="Genomic_DNA"/>
</dbReference>
<protein>
    <submittedName>
        <fullName evidence="1">Uncharacterized protein</fullName>
    </submittedName>
</protein>
<reference evidence="1" key="1">
    <citation type="submission" date="2020-05" db="EMBL/GenBank/DDBJ databases">
        <title>WGS assembly of Panicum virgatum.</title>
        <authorList>
            <person name="Lovell J.T."/>
            <person name="Jenkins J."/>
            <person name="Shu S."/>
            <person name="Juenger T.E."/>
            <person name="Schmutz J."/>
        </authorList>
    </citation>
    <scope>NUCLEOTIDE SEQUENCE</scope>
    <source>
        <strain evidence="1">AP13</strain>
    </source>
</reference>
<dbReference type="Proteomes" id="UP000823388">
    <property type="component" value="Chromosome 5N"/>
</dbReference>
<keyword evidence="2" id="KW-1185">Reference proteome</keyword>
<sequence>MRQLTIEHKRHCSSQHSEKEEVLCHLFLVDYLSCQHELLSKIPVSTNGKACEKRERRSDTLCCLPTLHKTNSPRKENF</sequence>
<dbReference type="AlphaFoldDB" id="A0A8T0RWY9"/>